<protein>
    <submittedName>
        <fullName evidence="4">ATPase domain-containing protein</fullName>
    </submittedName>
</protein>
<reference evidence="4 5" key="1">
    <citation type="journal article" date="2014" name="Int. J. Syst. Evol. Microbiol.">
        <title>Complete genome sequence of Corynebacterium casei LMG S-19264T (=DSM 44701T), isolated from a smear-ripened cheese.</title>
        <authorList>
            <consortium name="US DOE Joint Genome Institute (JGI-PGF)"/>
            <person name="Walter F."/>
            <person name="Albersmeier A."/>
            <person name="Kalinowski J."/>
            <person name="Ruckert C."/>
        </authorList>
    </citation>
    <scope>NUCLEOTIDE SEQUENCE [LARGE SCALE GENOMIC DNA]</scope>
    <source>
        <strain evidence="4 5">IBRC-M 10912</strain>
    </source>
</reference>
<dbReference type="GO" id="GO:0005524">
    <property type="term" value="F:ATP binding"/>
    <property type="evidence" value="ECO:0007669"/>
    <property type="project" value="UniProtKB-KW"/>
</dbReference>
<dbReference type="Proteomes" id="UP001595821">
    <property type="component" value="Unassembled WGS sequence"/>
</dbReference>
<dbReference type="Pfam" id="PF06745">
    <property type="entry name" value="ATPase"/>
    <property type="match status" value="1"/>
</dbReference>
<dbReference type="AlphaFoldDB" id="A0ABD5P3P5"/>
<accession>A0ABD5P3P5</accession>
<dbReference type="SUPFAM" id="SSF52540">
    <property type="entry name" value="P-loop containing nucleoside triphosphate hydrolases"/>
    <property type="match status" value="1"/>
</dbReference>
<evidence type="ECO:0000313" key="5">
    <source>
        <dbReference type="Proteomes" id="UP001595821"/>
    </source>
</evidence>
<dbReference type="PANTHER" id="PTHR43637">
    <property type="entry name" value="UPF0273 PROTEIN TM_0370"/>
    <property type="match status" value="1"/>
</dbReference>
<dbReference type="InterPro" id="IPR011017">
    <property type="entry name" value="TRASH_dom"/>
</dbReference>
<keyword evidence="1" id="KW-0547">Nucleotide-binding</keyword>
<sequence>MAYQQSTEQRSGQRRRCAYCGYSIPEEPHRSEAGREFCSRSCLEAFDEEESIPAEDAYERFETGVEPLDSLVPTGLPADAFLLLSGEEGTRRSELLTELVWRALERGEPAVVVAYVDPPTAVLERFFRQGWNVLPYLEDDRLRIVDCFTHRLEDRDEFVTTLNEWNRFLADAGDDAVIDVERPGDVRAVANALQRGLDDLEMTETGLVVLDSLDELDALVQDQLVHNFVKDVRASVCKARYVPIIAAATPADDDGRLVGDEPVYDGVVDLRLTDRLVPESRLKQLGIRKLVGTAYDPQWTAYEHAPGRGLLSFDPTTEAGSVYEQNVESRTL</sequence>
<evidence type="ECO:0000313" key="4">
    <source>
        <dbReference type="EMBL" id="MFC4248920.1"/>
    </source>
</evidence>
<dbReference type="InterPro" id="IPR014774">
    <property type="entry name" value="KaiC-like_dom"/>
</dbReference>
<dbReference type="Gene3D" id="3.40.50.300">
    <property type="entry name" value="P-loop containing nucleotide triphosphate hydrolases"/>
    <property type="match status" value="1"/>
</dbReference>
<evidence type="ECO:0000256" key="1">
    <source>
        <dbReference type="ARBA" id="ARBA00022741"/>
    </source>
</evidence>
<proteinExistence type="predicted"/>
<dbReference type="SMART" id="SM00746">
    <property type="entry name" value="TRASH"/>
    <property type="match status" value="1"/>
</dbReference>
<evidence type="ECO:0000259" key="3">
    <source>
        <dbReference type="SMART" id="SM00746"/>
    </source>
</evidence>
<keyword evidence="2" id="KW-0067">ATP-binding</keyword>
<name>A0ABD5P3P5_9EURY</name>
<evidence type="ECO:0000256" key="2">
    <source>
        <dbReference type="ARBA" id="ARBA00022840"/>
    </source>
</evidence>
<dbReference type="EMBL" id="JBHSDJ010000129">
    <property type="protein sequence ID" value="MFC4248920.1"/>
    <property type="molecule type" value="Genomic_DNA"/>
</dbReference>
<dbReference type="RefSeq" id="WP_246971710.1">
    <property type="nucleotide sequence ID" value="NZ_CP095397.1"/>
</dbReference>
<dbReference type="InterPro" id="IPR027417">
    <property type="entry name" value="P-loop_NTPase"/>
</dbReference>
<dbReference type="GeneID" id="71852552"/>
<organism evidence="4 5">
    <name type="scientific">Natribaculum luteum</name>
    <dbReference type="NCBI Taxonomy" id="1586232"/>
    <lineage>
        <taxon>Archaea</taxon>
        <taxon>Methanobacteriati</taxon>
        <taxon>Methanobacteriota</taxon>
        <taxon>Stenosarchaea group</taxon>
        <taxon>Halobacteria</taxon>
        <taxon>Halobacteriales</taxon>
        <taxon>Natrialbaceae</taxon>
        <taxon>Natribaculum</taxon>
    </lineage>
</organism>
<comment type="caution">
    <text evidence="4">The sequence shown here is derived from an EMBL/GenBank/DDBJ whole genome shotgun (WGS) entry which is preliminary data.</text>
</comment>
<gene>
    <name evidence="4" type="ORF">ACFOZ7_18660</name>
</gene>
<feature type="domain" description="TRASH" evidence="3">
    <location>
        <begin position="17"/>
        <end position="50"/>
    </location>
</feature>